<gene>
    <name evidence="2" type="ORF">COT52_00435</name>
</gene>
<evidence type="ECO:0000313" key="2">
    <source>
        <dbReference type="EMBL" id="PIS21081.1"/>
    </source>
</evidence>
<proteinExistence type="predicted"/>
<reference evidence="3" key="1">
    <citation type="submission" date="2017-09" db="EMBL/GenBank/DDBJ databases">
        <title>Depth-based differentiation of microbial function through sediment-hosted aquifers and enrichment of novel symbionts in the deep terrestrial subsurface.</title>
        <authorList>
            <person name="Probst A.J."/>
            <person name="Ladd B."/>
            <person name="Jarett J.K."/>
            <person name="Geller-Mcgrath D.E."/>
            <person name="Sieber C.M.K."/>
            <person name="Emerson J.B."/>
            <person name="Anantharaman K."/>
            <person name="Thomas B.C."/>
            <person name="Malmstrom R."/>
            <person name="Stieglmeier M."/>
            <person name="Klingl A."/>
            <person name="Woyke T."/>
            <person name="Ryan C.M."/>
            <person name="Banfield J.F."/>
        </authorList>
    </citation>
    <scope>NUCLEOTIDE SEQUENCE [LARGE SCALE GENOMIC DNA]</scope>
</reference>
<protein>
    <recommendedName>
        <fullName evidence="4">Type II secretion system protein</fullName>
    </recommendedName>
</protein>
<dbReference type="Proteomes" id="UP000231414">
    <property type="component" value="Unassembled WGS sequence"/>
</dbReference>
<sequence>MLISKLCPKLKDSSGQSLIEVLIGVAVAMVVVSALVGLGITSLRQSTLNKNKQLALSLANSIAEQLRLYRDSNSVTDFPDSASGNCLSYDGSNVVLCGSFLDYPGSTVFDYMVSSEPLPAGVALSSRLLMIQVRFAISSGYETISIYSLLSNWNEL</sequence>
<feature type="transmembrane region" description="Helical" evidence="1">
    <location>
        <begin position="21"/>
        <end position="43"/>
    </location>
</feature>
<keyword evidence="1" id="KW-0472">Membrane</keyword>
<accession>A0A2H0X8B2</accession>
<keyword evidence="1" id="KW-1133">Transmembrane helix</keyword>
<evidence type="ECO:0000256" key="1">
    <source>
        <dbReference type="SAM" id="Phobius"/>
    </source>
</evidence>
<name>A0A2H0X8B2_UNCKA</name>
<organism evidence="2 3">
    <name type="scientific">candidate division WWE3 bacterium CG08_land_8_20_14_0_20_43_13</name>
    <dbReference type="NCBI Taxonomy" id="1975087"/>
    <lineage>
        <taxon>Bacteria</taxon>
        <taxon>Katanobacteria</taxon>
    </lineage>
</organism>
<evidence type="ECO:0000313" key="3">
    <source>
        <dbReference type="Proteomes" id="UP000231414"/>
    </source>
</evidence>
<comment type="caution">
    <text evidence="2">The sequence shown here is derived from an EMBL/GenBank/DDBJ whole genome shotgun (WGS) entry which is preliminary data.</text>
</comment>
<evidence type="ECO:0008006" key="4">
    <source>
        <dbReference type="Google" id="ProtNLM"/>
    </source>
</evidence>
<dbReference type="AlphaFoldDB" id="A0A2H0X8B2"/>
<keyword evidence="1" id="KW-0812">Transmembrane</keyword>
<dbReference type="EMBL" id="PEYW01000006">
    <property type="protein sequence ID" value="PIS21081.1"/>
    <property type="molecule type" value="Genomic_DNA"/>
</dbReference>